<accession>A0A9X7W371</accession>
<evidence type="ECO:0000313" key="3">
    <source>
        <dbReference type="Proteomes" id="UP000663505"/>
    </source>
</evidence>
<sequence length="126" mass="14298">MGSQQSRKGQDRGLSEDSRARVVNLKTWKARKRIRSMRGSISWTRYVLRQLSYILVILAAGSALLSCIPQKFQAESIIWTWFFAVIGMVVGLVLHALHDRKWAARFMLVCLASMTLSLVAGLFTLR</sequence>
<reference evidence="2 3" key="1">
    <citation type="submission" date="2021-02" db="EMBL/GenBank/DDBJ databases">
        <title>Alicyclobacillus curvatus sp. nov. and Alicyclobacillus mengziensis sp. nov., two acidophilic bacteria isolated from acid mine drainage.</title>
        <authorList>
            <person name="Huang Y."/>
        </authorList>
    </citation>
    <scope>NUCLEOTIDE SEQUENCE [LARGE SCALE GENOMIC DNA]</scope>
    <source>
        <strain evidence="2 3">S30H14</strain>
    </source>
</reference>
<feature type="transmembrane region" description="Helical" evidence="1">
    <location>
        <begin position="46"/>
        <end position="65"/>
    </location>
</feature>
<gene>
    <name evidence="2" type="ORF">JZ786_12045</name>
</gene>
<keyword evidence="1" id="KW-0472">Membrane</keyword>
<dbReference type="AlphaFoldDB" id="A0A9X7W371"/>
<keyword evidence="3" id="KW-1185">Reference proteome</keyword>
<organism evidence="2 3">
    <name type="scientific">Alicyclobacillus mengziensis</name>
    <dbReference type="NCBI Taxonomy" id="2931921"/>
    <lineage>
        <taxon>Bacteria</taxon>
        <taxon>Bacillati</taxon>
        <taxon>Bacillota</taxon>
        <taxon>Bacilli</taxon>
        <taxon>Bacillales</taxon>
        <taxon>Alicyclobacillaceae</taxon>
        <taxon>Alicyclobacillus</taxon>
    </lineage>
</organism>
<dbReference type="EMBL" id="CP071182">
    <property type="protein sequence ID" value="QSO49555.1"/>
    <property type="molecule type" value="Genomic_DNA"/>
</dbReference>
<name>A0A9X7W371_9BACL</name>
<proteinExistence type="predicted"/>
<dbReference type="Proteomes" id="UP000663505">
    <property type="component" value="Chromosome"/>
</dbReference>
<feature type="transmembrane region" description="Helical" evidence="1">
    <location>
        <begin position="106"/>
        <end position="125"/>
    </location>
</feature>
<keyword evidence="1" id="KW-1133">Transmembrane helix</keyword>
<keyword evidence="1" id="KW-0812">Transmembrane</keyword>
<feature type="transmembrane region" description="Helical" evidence="1">
    <location>
        <begin position="77"/>
        <end position="94"/>
    </location>
</feature>
<evidence type="ECO:0000313" key="2">
    <source>
        <dbReference type="EMBL" id="QSO49555.1"/>
    </source>
</evidence>
<dbReference type="KEGG" id="afx:JZ786_12045"/>
<protein>
    <submittedName>
        <fullName evidence="2">Uncharacterized protein</fullName>
    </submittedName>
</protein>
<dbReference type="RefSeq" id="WP_206658864.1">
    <property type="nucleotide sequence ID" value="NZ_CP071182.1"/>
</dbReference>
<evidence type="ECO:0000256" key="1">
    <source>
        <dbReference type="SAM" id="Phobius"/>
    </source>
</evidence>